<dbReference type="GO" id="GO:0006310">
    <property type="term" value="P:DNA recombination"/>
    <property type="evidence" value="ECO:0007669"/>
    <property type="project" value="InterPro"/>
</dbReference>
<accession>A0A3F3GTB5</accession>
<gene>
    <name evidence="10" type="ORF">FPFC_021740</name>
</gene>
<organism evidence="10 11">
    <name type="scientific">Fructobacillus pseudoficulneus</name>
    <dbReference type="NCBI Taxonomy" id="220714"/>
    <lineage>
        <taxon>Bacteria</taxon>
        <taxon>Bacillati</taxon>
        <taxon>Bacillota</taxon>
        <taxon>Bacilli</taxon>
        <taxon>Lactobacillales</taxon>
        <taxon>Lactobacillaceae</taxon>
        <taxon>Fructobacillus</taxon>
    </lineage>
</organism>
<dbReference type="InterPro" id="IPR038763">
    <property type="entry name" value="DHH_sf"/>
</dbReference>
<evidence type="ECO:0000313" key="11">
    <source>
        <dbReference type="Proteomes" id="UP000061227"/>
    </source>
</evidence>
<sequence>MVPSNWQLQEQPDLAISQQLQKQLNLNPVTAGFLVQNGLDSVKKAEAFLHPDFASIHDPAEFYQMDVAVERIQEGIFTGEKILVYGDYDVDGITSTAIMVETLLSLGADVTPYIPNRFTDGYGPNLATYKRLIQETGATLIITVDNGVSGNEAINWAMDAGVDVVVTDHHALPAELPNAYAIIHPLHPEGNYPFAGLSGAGVAFKVAQAILADGQPAESLVDLPTEFLDLVAMGAVADVMPLTDENRAFVTWGLKEIETKPRPGLEALLKSAKHSSGQPVLAETIGFKIAPRLNAIGRLADGQLGLDLLLTKDPEAAKAMAKQVEKLNDERRDLVESVLAEAKVQALDSTLADSNVLLVAGENWHQGILGIVAARLVDLVHKPVVVLSLVDGIYKGSGRSYAGFDLHAFLAQFSEHYVTFGGHAGALGVGIAADELATVMELVKEGAHDLTFESQPLKINLVVQPQMLTPGFYQQLSQLEPFGEGNPQPILALEDVALQGVQTMGADQQHLKLNFAGGRGQVEALAFNQPDLVKQAQGQQSATMAGKVGINTFAGKTRLQLMLEDVAFNAVQPKSAVGQAVASATNKLEQAAQAIQPRSGMSLAAVIRQTTNADFARLYKYLYSHQDLDVISHLESVLSELSMQEKQFKLMIQVFLDLHFVKMNAGTILCLPSTSKKPLEDSVTYQRYFAG</sequence>
<evidence type="ECO:0000256" key="4">
    <source>
        <dbReference type="ARBA" id="ARBA00022801"/>
    </source>
</evidence>
<keyword evidence="4" id="KW-0378">Hydrolase</keyword>
<dbReference type="GO" id="GO:0008409">
    <property type="term" value="F:5'-3' exonuclease activity"/>
    <property type="evidence" value="ECO:0007669"/>
    <property type="project" value="InterPro"/>
</dbReference>
<feature type="domain" description="RecJ OB" evidence="9">
    <location>
        <begin position="460"/>
        <end position="565"/>
    </location>
</feature>
<feature type="domain" description="DHHA1" evidence="7">
    <location>
        <begin position="355"/>
        <end position="445"/>
    </location>
</feature>
<feature type="domain" description="Single-stranded-DNA-specific exonuclease RecJ C-terminal" evidence="8">
    <location>
        <begin position="611"/>
        <end position="687"/>
    </location>
</feature>
<dbReference type="SUPFAM" id="SSF64182">
    <property type="entry name" value="DHH phosphoesterases"/>
    <property type="match status" value="1"/>
</dbReference>
<keyword evidence="11" id="KW-1185">Reference proteome</keyword>
<keyword evidence="3" id="KW-0540">Nuclease</keyword>
<evidence type="ECO:0000256" key="5">
    <source>
        <dbReference type="ARBA" id="ARBA00022839"/>
    </source>
</evidence>
<evidence type="ECO:0000256" key="3">
    <source>
        <dbReference type="ARBA" id="ARBA00022722"/>
    </source>
</evidence>
<dbReference type="Pfam" id="PF10141">
    <property type="entry name" value="ssDNA-exonuc_C"/>
    <property type="match status" value="1"/>
</dbReference>
<dbReference type="Pfam" id="PF01368">
    <property type="entry name" value="DHH"/>
    <property type="match status" value="1"/>
</dbReference>
<dbReference type="EMBL" id="DF968064">
    <property type="protein sequence ID" value="GAP02724.1"/>
    <property type="molecule type" value="Genomic_DNA"/>
</dbReference>
<keyword evidence="5 10" id="KW-0269">Exonuclease</keyword>
<evidence type="ECO:0000259" key="9">
    <source>
        <dbReference type="Pfam" id="PF17768"/>
    </source>
</evidence>
<proteinExistence type="inferred from homology"/>
<dbReference type="RefSeq" id="WP_059377347.1">
    <property type="nucleotide sequence ID" value="NZ_DF968064.1"/>
</dbReference>
<dbReference type="Gene3D" id="2.40.50.460">
    <property type="match status" value="1"/>
</dbReference>
<evidence type="ECO:0000256" key="2">
    <source>
        <dbReference type="ARBA" id="ARBA00019841"/>
    </source>
</evidence>
<dbReference type="InterPro" id="IPR051673">
    <property type="entry name" value="SSDNA_exonuclease_RecJ"/>
</dbReference>
<feature type="domain" description="DDH" evidence="6">
    <location>
        <begin position="81"/>
        <end position="234"/>
    </location>
</feature>
<evidence type="ECO:0000256" key="1">
    <source>
        <dbReference type="ARBA" id="ARBA00005915"/>
    </source>
</evidence>
<dbReference type="Gene3D" id="3.90.1640.30">
    <property type="match status" value="1"/>
</dbReference>
<dbReference type="NCBIfam" id="TIGR00644">
    <property type="entry name" value="recJ"/>
    <property type="match status" value="1"/>
</dbReference>
<dbReference type="InterPro" id="IPR004610">
    <property type="entry name" value="RecJ"/>
</dbReference>
<dbReference type="PANTHER" id="PTHR30255">
    <property type="entry name" value="SINGLE-STRANDED-DNA-SPECIFIC EXONUCLEASE RECJ"/>
    <property type="match status" value="1"/>
</dbReference>
<dbReference type="AlphaFoldDB" id="A0A3F3GTB5"/>
<dbReference type="GO" id="GO:0003676">
    <property type="term" value="F:nucleic acid binding"/>
    <property type="evidence" value="ECO:0007669"/>
    <property type="project" value="InterPro"/>
</dbReference>
<name>A0A3F3GTB5_9LACO</name>
<dbReference type="PANTHER" id="PTHR30255:SF2">
    <property type="entry name" value="SINGLE-STRANDED-DNA-SPECIFIC EXONUCLEASE RECJ"/>
    <property type="match status" value="1"/>
</dbReference>
<dbReference type="OrthoDB" id="9809852at2"/>
<dbReference type="InterPro" id="IPR041122">
    <property type="entry name" value="RecJ_OB"/>
</dbReference>
<reference evidence="10 11" key="1">
    <citation type="journal article" date="2015" name="BMC Genomics">
        <title>Comparative genomics of Fructobacillus spp. and Leuconostoc spp. reveals niche-specific evolution of Fructobacillus spp.</title>
        <authorList>
            <person name="Endo A."/>
            <person name="Tanizawa Y."/>
            <person name="Tanaka N."/>
            <person name="Maeno S."/>
            <person name="Kumar H."/>
            <person name="Shiwa Y."/>
            <person name="Okada S."/>
            <person name="Yoshikawa H."/>
            <person name="Dicks L."/>
            <person name="Nakagawa J."/>
            <person name="Arita M."/>
        </authorList>
    </citation>
    <scope>NUCLEOTIDE SEQUENCE [LARGE SCALE GENOMIC DNA]</scope>
    <source>
        <strain evidence="10 11">DSM 15468</strain>
    </source>
</reference>
<evidence type="ECO:0000313" key="10">
    <source>
        <dbReference type="EMBL" id="GAP02724.1"/>
    </source>
</evidence>
<dbReference type="Proteomes" id="UP000061227">
    <property type="component" value="Unassembled WGS sequence"/>
</dbReference>
<dbReference type="GO" id="GO:0006281">
    <property type="term" value="P:DNA repair"/>
    <property type="evidence" value="ECO:0007669"/>
    <property type="project" value="InterPro"/>
</dbReference>
<comment type="similarity">
    <text evidence="1">Belongs to the RecJ family.</text>
</comment>
<dbReference type="InterPro" id="IPR018779">
    <property type="entry name" value="RecJ_C"/>
</dbReference>
<dbReference type="Pfam" id="PF02272">
    <property type="entry name" value="DHHA1"/>
    <property type="match status" value="1"/>
</dbReference>
<dbReference type="STRING" id="220714.SAMN05660469_0662"/>
<dbReference type="InterPro" id="IPR003156">
    <property type="entry name" value="DHHA1_dom"/>
</dbReference>
<evidence type="ECO:0000259" key="6">
    <source>
        <dbReference type="Pfam" id="PF01368"/>
    </source>
</evidence>
<dbReference type="InterPro" id="IPR001667">
    <property type="entry name" value="DDH_dom"/>
</dbReference>
<protein>
    <recommendedName>
        <fullName evidence="2">Single-stranded-DNA-specific exonuclease RecJ</fullName>
    </recommendedName>
</protein>
<dbReference type="Pfam" id="PF17768">
    <property type="entry name" value="RecJ_OB"/>
    <property type="match status" value="1"/>
</dbReference>
<evidence type="ECO:0000259" key="7">
    <source>
        <dbReference type="Pfam" id="PF02272"/>
    </source>
</evidence>
<evidence type="ECO:0000259" key="8">
    <source>
        <dbReference type="Pfam" id="PF10141"/>
    </source>
</evidence>